<dbReference type="GO" id="GO:0002161">
    <property type="term" value="F:aminoacyl-tRNA deacylase activity"/>
    <property type="evidence" value="ECO:0007669"/>
    <property type="project" value="InterPro"/>
</dbReference>
<dbReference type="InterPro" id="IPR007214">
    <property type="entry name" value="YbaK/aa-tRNA-synth-assoc-dom"/>
</dbReference>
<evidence type="ECO:0000313" key="6">
    <source>
        <dbReference type="EMBL" id="PVY94932.1"/>
    </source>
</evidence>
<dbReference type="Pfam" id="PF04073">
    <property type="entry name" value="tRNA_edit"/>
    <property type="match status" value="1"/>
</dbReference>
<evidence type="ECO:0000259" key="5">
    <source>
        <dbReference type="Pfam" id="PF04073"/>
    </source>
</evidence>
<dbReference type="CDD" id="cd00002">
    <property type="entry name" value="YbaK_deacylase"/>
    <property type="match status" value="1"/>
</dbReference>
<proteinExistence type="inferred from homology"/>
<dbReference type="Gene3D" id="3.90.960.10">
    <property type="entry name" value="YbaK/aminoacyl-tRNA synthetase-associated domain"/>
    <property type="match status" value="1"/>
</dbReference>
<dbReference type="Proteomes" id="UP000245793">
    <property type="component" value="Unassembled WGS sequence"/>
</dbReference>
<dbReference type="NCBIfam" id="TIGR00011">
    <property type="entry name" value="YbaK_EbsC"/>
    <property type="match status" value="1"/>
</dbReference>
<dbReference type="EC" id="4.2.-.-" evidence="4"/>
<dbReference type="PANTHER" id="PTHR30411">
    <property type="entry name" value="CYTOPLASMIC PROTEIN"/>
    <property type="match status" value="1"/>
</dbReference>
<evidence type="ECO:0000256" key="1">
    <source>
        <dbReference type="ARBA" id="ARBA00009798"/>
    </source>
</evidence>
<evidence type="ECO:0000256" key="2">
    <source>
        <dbReference type="ARBA" id="ARBA00022917"/>
    </source>
</evidence>
<protein>
    <recommendedName>
        <fullName evidence="4">Cys-tRNA(Pro)/Cys-tRNA(Cys) deacylase</fullName>
        <ecNumber evidence="4">4.2.-.-</ecNumber>
    </recommendedName>
</protein>
<dbReference type="AlphaFoldDB" id="A0A2U1E505"/>
<dbReference type="InterPro" id="IPR004369">
    <property type="entry name" value="Prolyl-tRNA_editing_YbaK/EbsC"/>
</dbReference>
<evidence type="ECO:0000313" key="7">
    <source>
        <dbReference type="Proteomes" id="UP000245793"/>
    </source>
</evidence>
<feature type="domain" description="YbaK/aminoacyl-tRNA synthetase-associated" evidence="5">
    <location>
        <begin position="31"/>
        <end position="143"/>
    </location>
</feature>
<organism evidence="6 7">
    <name type="scientific">Ezakiella coagulans</name>
    <dbReference type="NCBI Taxonomy" id="46507"/>
    <lineage>
        <taxon>Bacteria</taxon>
        <taxon>Bacillati</taxon>
        <taxon>Bacillota</taxon>
        <taxon>Tissierellia</taxon>
        <taxon>Ezakiella</taxon>
    </lineage>
</organism>
<keyword evidence="7" id="KW-1185">Reference proteome</keyword>
<keyword evidence="2 4" id="KW-0648">Protein biosynthesis</keyword>
<reference evidence="6 7" key="1">
    <citation type="submission" date="2018-04" db="EMBL/GenBank/DDBJ databases">
        <title>Genomic Encyclopedia of Type Strains, Phase IV (KMG-IV): sequencing the most valuable type-strain genomes for metagenomic binning, comparative biology and taxonomic classification.</title>
        <authorList>
            <person name="Goeker M."/>
        </authorList>
    </citation>
    <scope>NUCLEOTIDE SEQUENCE [LARGE SCALE GENOMIC DNA]</scope>
    <source>
        <strain evidence="6 7">DSM 20705</strain>
    </source>
</reference>
<dbReference type="InterPro" id="IPR036754">
    <property type="entry name" value="YbaK/aa-tRNA-synt-asso_dom_sf"/>
</dbReference>
<dbReference type="PIRSF" id="PIRSF006181">
    <property type="entry name" value="EbsC_YbaK"/>
    <property type="match status" value="1"/>
</dbReference>
<dbReference type="GO" id="GO:0016829">
    <property type="term" value="F:lyase activity"/>
    <property type="evidence" value="ECO:0007669"/>
    <property type="project" value="UniProtKB-KW"/>
</dbReference>
<comment type="caution">
    <text evidence="6">The sequence shown here is derived from an EMBL/GenBank/DDBJ whole genome shotgun (WGS) entry which is preliminary data.</text>
</comment>
<name>A0A2U1E505_9FIRM</name>
<dbReference type="SUPFAM" id="SSF55826">
    <property type="entry name" value="YbaK/ProRS associated domain"/>
    <property type="match status" value="1"/>
</dbReference>
<dbReference type="PANTHER" id="PTHR30411:SF0">
    <property type="entry name" value="CYS-TRNA(PRO)_CYS-TRNA(CYS) DEACYLASE YBAK"/>
    <property type="match status" value="1"/>
</dbReference>
<keyword evidence="3 4" id="KW-0456">Lyase</keyword>
<gene>
    <name evidence="6" type="ORF">C7381_103171</name>
</gene>
<dbReference type="GO" id="GO:0006412">
    <property type="term" value="P:translation"/>
    <property type="evidence" value="ECO:0007669"/>
    <property type="project" value="UniProtKB-KW"/>
</dbReference>
<evidence type="ECO:0000256" key="4">
    <source>
        <dbReference type="PIRNR" id="PIRNR006181"/>
    </source>
</evidence>
<comment type="similarity">
    <text evidence="1 4">Belongs to the prolyl-tRNA editing family. YbaK/EbsC subfamily.</text>
</comment>
<dbReference type="RefSeq" id="WP_116479930.1">
    <property type="nucleotide sequence ID" value="NZ_QEKV01000003.1"/>
</dbReference>
<dbReference type="EMBL" id="QEKV01000003">
    <property type="protein sequence ID" value="PVY94932.1"/>
    <property type="molecule type" value="Genomic_DNA"/>
</dbReference>
<sequence length="158" mass="17370">MKKTNAMRILDSKKINYNEIEYDASSGISALDVAKSTGEDPSRIYKTLVTVSREKEHFVFVVPAEKELDLKKAASAAGTKNIEMIPQKELLPLTGYVHGGCSPVGMKKEFKTFLDSSASGKDYIFISGGKIGVQIKINPDDLVNAIDCKYCEISKDKD</sequence>
<evidence type="ECO:0000256" key="3">
    <source>
        <dbReference type="ARBA" id="ARBA00023239"/>
    </source>
</evidence>
<accession>A0A2U1E505</accession>